<feature type="domain" description="Ketosynthase family 3 (KS3)" evidence="9">
    <location>
        <begin position="3076"/>
        <end position="3632"/>
    </location>
</feature>
<keyword evidence="5" id="KW-0521">NADP</keyword>
<dbReference type="InterPro" id="IPR020841">
    <property type="entry name" value="PKS_Beta-ketoAc_synthase_dom"/>
</dbReference>
<dbReference type="InterPro" id="IPR029069">
    <property type="entry name" value="HotDog_dom_sf"/>
</dbReference>
<dbReference type="GO" id="GO:0004318">
    <property type="term" value="F:enoyl-[acyl-carrier-protein] reductase (NADH) activity"/>
    <property type="evidence" value="ECO:0007669"/>
    <property type="project" value="InterPro"/>
</dbReference>
<dbReference type="GO" id="GO:0008897">
    <property type="term" value="F:holo-[acyl-carrier-protein] synthase activity"/>
    <property type="evidence" value="ECO:0007669"/>
    <property type="project" value="InterPro"/>
</dbReference>
<dbReference type="Pfam" id="PF00698">
    <property type="entry name" value="Acyl_transf_1"/>
    <property type="match status" value="1"/>
</dbReference>
<dbReference type="GO" id="GO:0004312">
    <property type="term" value="F:fatty acid synthase activity"/>
    <property type="evidence" value="ECO:0007669"/>
    <property type="project" value="InterPro"/>
</dbReference>
<dbReference type="Gene3D" id="3.10.129.10">
    <property type="entry name" value="Hotdog Thioesterase"/>
    <property type="match status" value="1"/>
</dbReference>
<dbReference type="GO" id="GO:0016787">
    <property type="term" value="F:hydrolase activity"/>
    <property type="evidence" value="ECO:0007669"/>
    <property type="project" value="UniProtKB-KW"/>
</dbReference>
<organism evidence="10 11">
    <name type="scientific">Coemansia spiralis</name>
    <dbReference type="NCBI Taxonomy" id="417178"/>
    <lineage>
        <taxon>Eukaryota</taxon>
        <taxon>Fungi</taxon>
        <taxon>Fungi incertae sedis</taxon>
        <taxon>Zoopagomycota</taxon>
        <taxon>Kickxellomycotina</taxon>
        <taxon>Kickxellomycetes</taxon>
        <taxon>Kickxellales</taxon>
        <taxon>Kickxellaceae</taxon>
        <taxon>Coemansia</taxon>
    </lineage>
</organism>
<dbReference type="SUPFAM" id="SSF51412">
    <property type="entry name" value="Inosine monophosphate dehydrogenase (IMPDH)"/>
    <property type="match status" value="1"/>
</dbReference>
<dbReference type="FunFam" id="3.90.25.70:FF:000001">
    <property type="entry name" value="Fatty acid synthase subunit alpha"/>
    <property type="match status" value="1"/>
</dbReference>
<keyword evidence="3 10" id="KW-0808">Transferase</keyword>
<dbReference type="GO" id="GO:0004315">
    <property type="term" value="F:3-oxoacyl-[acyl-carrier-protein] synthase activity"/>
    <property type="evidence" value="ECO:0007669"/>
    <property type="project" value="InterPro"/>
</dbReference>
<dbReference type="SUPFAM" id="SSF54637">
    <property type="entry name" value="Thioesterase/thiol ester dehydrase-isomerase"/>
    <property type="match status" value="2"/>
</dbReference>
<dbReference type="Gene3D" id="3.30.70.2490">
    <property type="match status" value="1"/>
</dbReference>
<keyword evidence="11" id="KW-1185">Reference proteome</keyword>
<sequence length="3698" mass="405071">MESLRLTLADDPVTVVGVDVPASLTREIEFLGQRFVAASSTSPNSSWSDGESEQHRKVVLLALFLEYAGEQNTPVAPALFEAFRKKYCHTQDVHVFVDDLELDTEHAHTVLRAFYKARDVYRLSGGDLGTRPLKTALFGTPAHRLLAMFGGQGGVDNYIDETRSVYNTYRPLVAKFVFRMSEFLKREAAEPLFARLYHGGLDVMRWLENPESVPEQEYMVTVPVSIPVVGLTQLMQVVVLYKTLGMTPAELAASFEGIAAATALSMATDEVSFFGVCETILGLLMLTGVYPQLDYPVVTTTSARSALSEASSATPTSMAFVAKLSRLQIEEAIRKFNLQHRSSTAMVHLSVTNGARAFVVSGAKASIEAFVSLLYKEHDTQGADQTRIIHSQRRTGVAAKYLSINAPYHCPLLTHAFEGAYTYATSKGWILGASAMRQAVRAGDDGHDIRCEDNISQYLLQSMFVLPVNWPAAVRCAGITHVVDFGPGGTSGFGVLTQRILEGQGVSVICAGAVGRQSSPLAAKADLYQSLASKLKAAVNWGQQFRPQLVRTECDGSIHISTRMSRLLGKPPVMVAGMTPSTVSEVFVSAVMRAGYHIELSGGGHFSEPMLREKVDKILKLAECGHGITINSIYVNPFLWNIQYPAMQSMRREGIPIEGLCIGAGVPSFEVCNEIIASIRAAGFRHIGLKPSSVATIRLVIKIAQANPDFPILLQWTGGRGGGHHSYEDFHRPILDTYGAIRAQKNIVLVAGSGFGGVDDTLPFLTGEWSRRFDCAPMPFDGCLFGSRVMVAKEGAASDAVKEAIVAAPGIDDAEWEKTYSGPAGGIVTVLSELGEPIHKIATRGVMFWKELDDTIFSLAREKRLPALMAKKSYIIKRLNDDFQKPWFGKKADGSVADLEEMTYAEVANRLLEVLYITHQSRWIDITMRNLVGDYLLRLEERFSTSGRAALLQSFSQISDPFAPVKSILDAYPECYTQLLTTEDVQFFINLCLRPGQKPVPFIPLMDKDFHIWFKKDSLWQSEDVDAVPGQDVGRVCILQGPVAVRYATKANEPVRDILDGIYHGQIAALLEQYYGGDESKVPVVGYLGNAPALRAIPAHVCVEHTESKRVYTLPNSKAQLPEADAWLETLAGTESNWLRALLTTPIVVQQHQYTSNVVRRVLRPRTGQVVRVALKEGRPQSVEIIDAAGHRALDFAVEADGTIRFNMYSAPRGSVCALELMFRYQEQMPYAPIHEVMEGRNERIKRFYAQVWFEDSSEGLKLMGSLGDGVVHRDLGHTVSQAGVEEFCYAIGNNSDKYIASVDGPSAVVPLDYAMRAFWPSLCKCLITQTCDGDLTSLVHMSNGFRVLPGAPQMRAGQQLSSEAWISEVLDGDAGRTVVVIGHVISDGLPVVEINTSFLFRKARPDYKLNFRHIHEPTLLLTIKDKRTLALIRSKEWLVPMAGESTEFGLGATLKFSLSSRYRFKSAGVYAHVVTFGTVLVQTQHSSWSKVANVDYESSAAYGNPVLRFLLRHGHTENSSLLFESGSILLAEGIAVAPPSSQAYSNASGDHNPIHTNAYFADMAGLPSPIAHGMWTSAAARRCMEHIAAQGCPERVSSYSARFLSMVYPGERLVTQVSHVGMKDGRKLVHIDTRNRAGDKVLEGSAEVDQPPTAFAFTGQGAHGPGMGMELYERSAVARGVWDSADSFMRTTYGIPLLDIVRHNPATYTVHFAGHRGAAVRATYRAMAYEYSEHDGSRLISRPLFPDIDNDTESFTFHAPLGLLYATQFTQAAMLVCEVAEFAHLESHSIVPAHAVYAGHSLGEYAGLTAIGRVLTPETAADIGFCRGLTMQQSVRRDLANRSIYAMVAVSPARVAAWFTPEHLAAVVAAIRLHGDYDGLLEIVNYNVRDTQYVVAGELVLLDALARLLPRVSEAALANGSLAPLAVNAVRDARLQKDRDADAFELRRTQATIPLLGIDVPFHSSLLYDGVWSFRKMLQSKIKPEHVDVTRLRHRYIPNLTASAFDTTREYIQRVQRQTGSPPLAQLLLAYDEHRLDTDSAYEQQVAYVLLIEVLSYQFSSPVRWIETQDVLLQQIRIARFIEVGPGNVLSNMLRRTLDSRTYTETGLADSLGSSLEILASSSDLDRILFQDRLAEVPEPGPERPSQGVPTQAPAVETPVAAALAIENTAAPLSRVVEDQPIQPLEVVRALIAHKLKCSLESISADKPIKDFVGGKSTLQNEIVGDLQKEFADDFPEKPEEIPLAELSQVLLPLTQTLGKHSMSLIGRMVNSKMPGGFTKEAICHHLQQAYGLGPLRQLGLLLVSLAMEPSTRLDSEASAKAWLATAAHEYAKLSGIAYPSVSQSAGQSGAAGSSATMAVASSKEFGDAQRAHHRLARQTMLALANYLGVAVDPSDFGASVAAGPAIELDRMTAESGVWNAEYSQSFYEGIRPAFSPHMVRRYDSFWNWARQDLMELYFDIIQGKITKVDLALTPHCLRLVNRFTPSVIDALKYVVRSAGEGASPGHMLAHKYGSSLVQRSCQGSCVQPVFQFTQSLMAPRVLIEGTGDIRYAEVARPDERVIRDYVDAVTGKSDFDRPPRRAVHDALDTVLQKLGLVRPGGAKRPVHSLPPMVHVRSKVADPTAWKFDPAKSATFANALYDICDNGLSLANKKALVTGCGQGSIGAEVLRGLLEGGANVVVTTSSYSQKTTRFFQDIYRRHGSRGSSLVVLPFNQASRQDVDALIDYVYGDSSKGKGLNWDLDYVLPFAAIPELGRDITDLGAQSELAHRAMLTNVFRLLGAIARHKTQRRLDMHPTLAVLPLSPNHGAFGLDGHYSESKIGLETLLGRWHSEPAWQPYISIAGAVIGWTRGTGLMSANNIVAECVERIGVRTFSAGEMAFNILGLLHPKIYALAALNPVWADLAGRFQYFPETTRSIGKLRRALADMEDIIKAVAADSLADFGVVADEETERVYSLRRTSALSNHRFKFPATKSYGQLQHLRHLEGMVNLDKVVVVTGFGEVGPHGNASTRWEMEAYGEYSLEGCIELAWIMGLIKHFNGKSKATGGKTYVGWVDAKTEEPVKDRSIKARYEKQILAHTGIRLIEPELVGGYDPNKKHMMRELQIEHDIEPFETTAEEAAEFKLRNGERVRIWANESGSSWSVRFLKGATLMIPKALRFDRLTAAQLPTGWDPVRYGIPKDIADQVDPVTCYALVATVEALVWSGITDPYELYKYVHVSEVGSSTGSGLGGMRSTRKVFAERPCDVSQTPDVYQETFLSTPPAWINMLLMSSSGPIKTTVGACATGVASIDVAVDTIQSGKAKVMLAGGTDGFGEESSYEFAQMNATSSSASEQRSGRPAAEMSRPCTSTRSGFVEGEGAGIAVLMAASTAVEMGVPIYGIVAMTGTATDKEGRSVPAPGKGVLTSARELPGGGAAVAQLLDVGYRRRQLELRRKQIDEWARQERLDDASRAGKRLVDGDFDRFVESEASRQYADALDTWGNSFWKRNAHIAPLRGALAVWGLGIDDIGIASFHGTSTKANDKNESEIVERQLRHLGRTPGNLVFAVCQKYLTGHPKGPAAMWMLNGMMQSIATGLVPGNRNADNIAAELEQCEYIVYPSRAIQTPGLKAGLLKSFGFGQVGAECLVVHPDYLLATLPHGQLERYRNKVLEREAKSYRYLHNALTSAHPFVQIKTEAPYSGGDEEQFYLNPLARV</sequence>
<dbReference type="InterPro" id="IPR016035">
    <property type="entry name" value="Acyl_Trfase/lysoPLipase"/>
</dbReference>
<evidence type="ECO:0000256" key="2">
    <source>
        <dbReference type="ARBA" id="ARBA00022553"/>
    </source>
</evidence>
<dbReference type="InterPro" id="IPR014030">
    <property type="entry name" value="Ketoacyl_synth_N"/>
</dbReference>
<dbReference type="Gene3D" id="3.30.1120.100">
    <property type="match status" value="1"/>
</dbReference>
<dbReference type="InterPro" id="IPR013785">
    <property type="entry name" value="Aldolase_TIM"/>
</dbReference>
<dbReference type="FunFam" id="3.30.70.2490:FF:000001">
    <property type="entry name" value="Fatty acid synthase subunit alpha"/>
    <property type="match status" value="1"/>
</dbReference>
<evidence type="ECO:0000256" key="6">
    <source>
        <dbReference type="ARBA" id="ARBA00023002"/>
    </source>
</evidence>
<accession>A0A9W8GMM2</accession>
<dbReference type="EC" id="2.3.1.86" evidence="10"/>
<dbReference type="Pfam" id="PF17828">
    <property type="entry name" value="FAS_N"/>
    <property type="match status" value="1"/>
</dbReference>
<dbReference type="InterPro" id="IPR040899">
    <property type="entry name" value="Fas_alpha_ACP"/>
</dbReference>
<dbReference type="Gene3D" id="3.40.47.10">
    <property type="match status" value="1"/>
</dbReference>
<dbReference type="Gene3D" id="3.40.50.720">
    <property type="entry name" value="NAD(P)-binding Rossmann-like Domain"/>
    <property type="match status" value="1"/>
</dbReference>
<evidence type="ECO:0000256" key="7">
    <source>
        <dbReference type="SAM" id="MobiDB-lite"/>
    </source>
</evidence>
<dbReference type="SMART" id="SM00827">
    <property type="entry name" value="PKS_AT"/>
    <property type="match status" value="1"/>
</dbReference>
<dbReference type="InterPro" id="IPR002539">
    <property type="entry name" value="MaoC-like_dom"/>
</dbReference>
<dbReference type="SUPFAM" id="SSF53901">
    <property type="entry name" value="Thiolase-like"/>
    <property type="match status" value="2"/>
</dbReference>
<dbReference type="Pfam" id="PF22235">
    <property type="entry name" value="FAS1_thioest_ins"/>
    <property type="match status" value="1"/>
</dbReference>
<dbReference type="Gene3D" id="6.10.140.1410">
    <property type="match status" value="1"/>
</dbReference>
<evidence type="ECO:0000259" key="8">
    <source>
        <dbReference type="PROSITE" id="PS50075"/>
    </source>
</evidence>
<dbReference type="Pfam" id="PF18325">
    <property type="entry name" value="Fas_alpha_ACP"/>
    <property type="match status" value="1"/>
</dbReference>
<dbReference type="OrthoDB" id="4251012at2759"/>
<dbReference type="Gene3D" id="3.40.366.10">
    <property type="entry name" value="Malonyl-Coenzyme A Acyl Carrier Protein, domain 2"/>
    <property type="match status" value="3"/>
</dbReference>
<dbReference type="InterPro" id="IPR003965">
    <property type="entry name" value="Fatty_acid_synthase"/>
</dbReference>
<dbReference type="Gene3D" id="2.40.128.700">
    <property type="match status" value="1"/>
</dbReference>
<dbReference type="Gene3D" id="1.20.930.70">
    <property type="match status" value="1"/>
</dbReference>
<dbReference type="InterPro" id="IPR036291">
    <property type="entry name" value="NAD(P)-bd_dom_sf"/>
</dbReference>
<dbReference type="InterPro" id="IPR018201">
    <property type="entry name" value="Ketoacyl_synth_AS"/>
</dbReference>
<keyword evidence="10" id="KW-0012">Acyltransferase</keyword>
<evidence type="ECO:0000259" key="9">
    <source>
        <dbReference type="PROSITE" id="PS52004"/>
    </source>
</evidence>
<keyword evidence="6" id="KW-0560">Oxidoreductase</keyword>
<dbReference type="Pfam" id="PF18314">
    <property type="entry name" value="FAS_I_H"/>
    <property type="match status" value="1"/>
</dbReference>
<dbReference type="Pfam" id="PF16073">
    <property type="entry name" value="SAT"/>
    <property type="match status" value="1"/>
</dbReference>
<dbReference type="PRINTS" id="PR01483">
    <property type="entry name" value="FASYNTHASE"/>
</dbReference>
<feature type="domain" description="Carrier" evidence="8">
    <location>
        <begin position="2183"/>
        <end position="2259"/>
    </location>
</feature>
<evidence type="ECO:0000256" key="1">
    <source>
        <dbReference type="ARBA" id="ARBA00022450"/>
    </source>
</evidence>
<dbReference type="FunFam" id="1.20.930.70:FF:000001">
    <property type="entry name" value="Fatty acid synthase beta subunit dehydratase"/>
    <property type="match status" value="1"/>
</dbReference>
<dbReference type="PROSITE" id="PS50075">
    <property type="entry name" value="CARRIER"/>
    <property type="match status" value="1"/>
</dbReference>
<dbReference type="InterPro" id="IPR014043">
    <property type="entry name" value="Acyl_transferase_dom"/>
</dbReference>
<dbReference type="Gene3D" id="6.10.140.1400">
    <property type="match status" value="1"/>
</dbReference>
<evidence type="ECO:0000313" key="11">
    <source>
        <dbReference type="Proteomes" id="UP001151516"/>
    </source>
</evidence>
<dbReference type="InterPro" id="IPR041550">
    <property type="entry name" value="FASI_helical"/>
</dbReference>
<dbReference type="Gene3D" id="1.20.1050.120">
    <property type="match status" value="1"/>
</dbReference>
<evidence type="ECO:0000256" key="4">
    <source>
        <dbReference type="ARBA" id="ARBA00022801"/>
    </source>
</evidence>
<evidence type="ECO:0000313" key="10">
    <source>
        <dbReference type="EMBL" id="KAJ2689114.1"/>
    </source>
</evidence>
<dbReference type="PANTHER" id="PTHR10982">
    <property type="entry name" value="MALONYL COA-ACYL CARRIER PROTEIN TRANSACYLASE"/>
    <property type="match status" value="1"/>
</dbReference>
<dbReference type="CDD" id="cd00828">
    <property type="entry name" value="elong_cond_enzymes"/>
    <property type="match status" value="1"/>
</dbReference>
<dbReference type="InterPro" id="IPR014031">
    <property type="entry name" value="Ketoacyl_synth_C"/>
</dbReference>
<dbReference type="CDD" id="cd03447">
    <property type="entry name" value="FAS_MaoC"/>
    <property type="match status" value="1"/>
</dbReference>
<keyword evidence="2" id="KW-0597">Phosphoprotein</keyword>
<dbReference type="Proteomes" id="UP001151516">
    <property type="component" value="Unassembled WGS sequence"/>
</dbReference>
<keyword evidence="1" id="KW-0596">Phosphopantetheine</keyword>
<dbReference type="InterPro" id="IPR001227">
    <property type="entry name" value="Ac_transferase_dom_sf"/>
</dbReference>
<dbReference type="InterPro" id="IPR013565">
    <property type="entry name" value="Fas1/AflB-like_central"/>
</dbReference>
<gene>
    <name evidence="10" type="primary">fas2_5</name>
    <name evidence="10" type="ORF">IWW39_001753</name>
</gene>
<dbReference type="Gene3D" id="6.10.60.10">
    <property type="match status" value="1"/>
</dbReference>
<dbReference type="Gene3D" id="3.90.25.70">
    <property type="match status" value="1"/>
</dbReference>
<dbReference type="FunFam" id="3.40.50.720:FF:000168">
    <property type="entry name" value="Fatty acid synthase subunit alpha"/>
    <property type="match status" value="1"/>
</dbReference>
<reference evidence="10" key="1">
    <citation type="submission" date="2022-07" db="EMBL/GenBank/DDBJ databases">
        <title>Phylogenomic reconstructions and comparative analyses of Kickxellomycotina fungi.</title>
        <authorList>
            <person name="Reynolds N.K."/>
            <person name="Stajich J.E."/>
            <person name="Barry K."/>
            <person name="Grigoriev I.V."/>
            <person name="Crous P."/>
            <person name="Smith M.E."/>
        </authorList>
    </citation>
    <scope>NUCLEOTIDE SEQUENCE</scope>
    <source>
        <strain evidence="10">CBS 109367</strain>
    </source>
</reference>
<dbReference type="EMBL" id="JANBTX010000032">
    <property type="protein sequence ID" value="KAJ2689114.1"/>
    <property type="molecule type" value="Genomic_DNA"/>
</dbReference>
<dbReference type="GO" id="GO:0005835">
    <property type="term" value="C:fatty acid synthase complex"/>
    <property type="evidence" value="ECO:0007669"/>
    <property type="project" value="InterPro"/>
</dbReference>
<dbReference type="SUPFAM" id="SSF51735">
    <property type="entry name" value="NAD(P)-binding Rossmann-fold domains"/>
    <property type="match status" value="1"/>
</dbReference>
<dbReference type="Pfam" id="PF02801">
    <property type="entry name" value="Ketoacyl-synt_C"/>
    <property type="match status" value="1"/>
</dbReference>
<dbReference type="GO" id="GO:0004321">
    <property type="term" value="F:fatty-acyl-CoA synthase activity"/>
    <property type="evidence" value="ECO:0007669"/>
    <property type="project" value="UniProtKB-EC"/>
</dbReference>
<name>A0A9W8GMM2_9FUNG</name>
<evidence type="ECO:0000256" key="5">
    <source>
        <dbReference type="ARBA" id="ARBA00022857"/>
    </source>
</evidence>
<dbReference type="InterPro" id="IPR041099">
    <property type="entry name" value="FAS1_N"/>
</dbReference>
<dbReference type="Gene3D" id="3.20.20.70">
    <property type="entry name" value="Aldolase class I"/>
    <property type="match status" value="2"/>
</dbReference>
<dbReference type="GO" id="GO:0019171">
    <property type="term" value="F:(3R)-hydroxyacyl-[acyl-carrier-protein] dehydratase activity"/>
    <property type="evidence" value="ECO:0007669"/>
    <property type="project" value="InterPro"/>
</dbReference>
<dbReference type="CDD" id="cd08950">
    <property type="entry name" value="KR_fFAS_SDR_c_like"/>
    <property type="match status" value="1"/>
</dbReference>
<dbReference type="InterPro" id="IPR032088">
    <property type="entry name" value="SAT"/>
</dbReference>
<dbReference type="InterPro" id="IPR009081">
    <property type="entry name" value="PP-bd_ACP"/>
</dbReference>
<dbReference type="Pfam" id="PF00109">
    <property type="entry name" value="ketoacyl-synt"/>
    <property type="match status" value="1"/>
</dbReference>
<dbReference type="Pfam" id="PF08354">
    <property type="entry name" value="Fas1-AflB-like_hel"/>
    <property type="match status" value="1"/>
</dbReference>
<dbReference type="InterPro" id="IPR050830">
    <property type="entry name" value="Fungal_FAS"/>
</dbReference>
<dbReference type="Pfam" id="PF01575">
    <property type="entry name" value="MaoC_dehydratas"/>
    <property type="match status" value="1"/>
</dbReference>
<dbReference type="SUPFAM" id="SSF52151">
    <property type="entry name" value="FabD/lysophospholipase-like"/>
    <property type="match status" value="2"/>
</dbReference>
<dbReference type="InterPro" id="IPR047224">
    <property type="entry name" value="FAS_alpha_su_C"/>
</dbReference>
<dbReference type="PANTHER" id="PTHR10982:SF21">
    <property type="entry name" value="FATTY ACID SYNTHASE SUBUNIT BETA"/>
    <property type="match status" value="1"/>
</dbReference>
<dbReference type="Gene3D" id="3.30.70.2430">
    <property type="match status" value="1"/>
</dbReference>
<protein>
    <submittedName>
        <fullName evidence="10">Fatty acid synthase alpha subunit Lsd1</fullName>
        <ecNumber evidence="10">2.3.1.86</ecNumber>
    </submittedName>
</protein>
<feature type="compositionally biased region" description="Polar residues" evidence="7">
    <location>
        <begin position="3327"/>
        <end position="3337"/>
    </location>
</feature>
<proteinExistence type="predicted"/>
<evidence type="ECO:0000256" key="3">
    <source>
        <dbReference type="ARBA" id="ARBA00022679"/>
    </source>
</evidence>
<dbReference type="PROSITE" id="PS00606">
    <property type="entry name" value="KS3_1"/>
    <property type="match status" value="1"/>
</dbReference>
<comment type="caution">
    <text evidence="10">The sequence shown here is derived from an EMBL/GenBank/DDBJ whole genome shotgun (WGS) entry which is preliminary data.</text>
</comment>
<dbReference type="GO" id="GO:0006633">
    <property type="term" value="P:fatty acid biosynthetic process"/>
    <property type="evidence" value="ECO:0007669"/>
    <property type="project" value="InterPro"/>
</dbReference>
<dbReference type="Pfam" id="PF17951">
    <property type="entry name" value="FAS_meander"/>
    <property type="match status" value="1"/>
</dbReference>
<dbReference type="InterPro" id="IPR040883">
    <property type="entry name" value="FAS_meander"/>
</dbReference>
<keyword evidence="4" id="KW-0378">Hydrolase</keyword>
<dbReference type="InterPro" id="IPR016039">
    <property type="entry name" value="Thiolase-like"/>
</dbReference>
<dbReference type="PROSITE" id="PS52004">
    <property type="entry name" value="KS3_2"/>
    <property type="match status" value="1"/>
</dbReference>
<dbReference type="FunFam" id="3.20.20.70:FF:000078">
    <property type="entry name" value="Fatty acid synthase beta subunit dehydratase"/>
    <property type="match status" value="1"/>
</dbReference>
<feature type="region of interest" description="Disordered" evidence="7">
    <location>
        <begin position="3327"/>
        <end position="3352"/>
    </location>
</feature>